<feature type="transmembrane region" description="Helical" evidence="8">
    <location>
        <begin position="142"/>
        <end position="167"/>
    </location>
</feature>
<feature type="transmembrane region" description="Helical" evidence="8">
    <location>
        <begin position="211"/>
        <end position="231"/>
    </location>
</feature>
<evidence type="ECO:0000256" key="8">
    <source>
        <dbReference type="SAM" id="Phobius"/>
    </source>
</evidence>
<evidence type="ECO:0008006" key="11">
    <source>
        <dbReference type="Google" id="ProtNLM"/>
    </source>
</evidence>
<dbReference type="PANTHER" id="PTHR14233:SF4">
    <property type="entry name" value="SOLUTE CARRIER FAMILY 35 MEMBER F2"/>
    <property type="match status" value="1"/>
</dbReference>
<evidence type="ECO:0000313" key="9">
    <source>
        <dbReference type="EMBL" id="KAK5174541.1"/>
    </source>
</evidence>
<keyword evidence="4 8" id="KW-0812">Transmembrane</keyword>
<dbReference type="Pfam" id="PF06027">
    <property type="entry name" value="SLC35F"/>
    <property type="match status" value="1"/>
</dbReference>
<evidence type="ECO:0000256" key="6">
    <source>
        <dbReference type="ARBA" id="ARBA00023136"/>
    </source>
</evidence>
<dbReference type="AlphaFoldDB" id="A0AAV9PL85"/>
<feature type="transmembrane region" description="Helical" evidence="8">
    <location>
        <begin position="264"/>
        <end position="282"/>
    </location>
</feature>
<dbReference type="PANTHER" id="PTHR14233">
    <property type="entry name" value="DUF914-RELATED"/>
    <property type="match status" value="1"/>
</dbReference>
<comment type="similarity">
    <text evidence="2">Belongs to the SLC35F solute transporter family.</text>
</comment>
<dbReference type="Proteomes" id="UP001337655">
    <property type="component" value="Unassembled WGS sequence"/>
</dbReference>
<evidence type="ECO:0000256" key="7">
    <source>
        <dbReference type="SAM" id="MobiDB-lite"/>
    </source>
</evidence>
<keyword evidence="5 8" id="KW-1133">Transmembrane helix</keyword>
<organism evidence="9 10">
    <name type="scientific">Saxophila tyrrhenica</name>
    <dbReference type="NCBI Taxonomy" id="1690608"/>
    <lineage>
        <taxon>Eukaryota</taxon>
        <taxon>Fungi</taxon>
        <taxon>Dikarya</taxon>
        <taxon>Ascomycota</taxon>
        <taxon>Pezizomycotina</taxon>
        <taxon>Dothideomycetes</taxon>
        <taxon>Dothideomycetidae</taxon>
        <taxon>Mycosphaerellales</taxon>
        <taxon>Extremaceae</taxon>
        <taxon>Saxophila</taxon>
    </lineage>
</organism>
<feature type="transmembrane region" description="Helical" evidence="8">
    <location>
        <begin position="363"/>
        <end position="385"/>
    </location>
</feature>
<feature type="transmembrane region" description="Helical" evidence="8">
    <location>
        <begin position="392"/>
        <end position="412"/>
    </location>
</feature>
<feature type="transmembrane region" description="Helical" evidence="8">
    <location>
        <begin position="334"/>
        <end position="351"/>
    </location>
</feature>
<gene>
    <name evidence="9" type="ORF">LTR77_001621</name>
</gene>
<keyword evidence="3" id="KW-0813">Transport</keyword>
<feature type="region of interest" description="Disordered" evidence="7">
    <location>
        <begin position="1"/>
        <end position="121"/>
    </location>
</feature>
<protein>
    <recommendedName>
        <fullName evidence="11">Solute carrier family 35 member F1</fullName>
    </recommendedName>
</protein>
<dbReference type="EMBL" id="JAVRRT010000002">
    <property type="protein sequence ID" value="KAK5174541.1"/>
    <property type="molecule type" value="Genomic_DNA"/>
</dbReference>
<comment type="subcellular location">
    <subcellularLocation>
        <location evidence="1">Membrane</location>
        <topology evidence="1">Multi-pass membrane protein</topology>
    </subcellularLocation>
</comment>
<reference evidence="9 10" key="1">
    <citation type="submission" date="2023-08" db="EMBL/GenBank/DDBJ databases">
        <title>Black Yeasts Isolated from many extreme environments.</title>
        <authorList>
            <person name="Coleine C."/>
            <person name="Stajich J.E."/>
            <person name="Selbmann L."/>
        </authorList>
    </citation>
    <scope>NUCLEOTIDE SEQUENCE [LARGE SCALE GENOMIC DNA]</scope>
    <source>
        <strain evidence="9 10">CCFEE 5935</strain>
    </source>
</reference>
<sequence>MQVRSSSFSIVTAERSSPGSPTTLSDGRKSDDIEKQKFLQPRIDLDMSKAPVVDERRASLANDAEITTSSAPVERVSVRPKGTSSSPEGSPSSSSSHGERSHGVVEMMSPTTSDDRQQPIQITTEEADRKKGRFGYLKTKQFWIVLLLSQALAVTITGTNTLSSLLVAEEFSIPAFQTLFNYALLNLIYTSFTLYKYGFKRWTQLLWKDGWRYFILAFFDVEGNYFTVLAYRYTTILSAQLINFWAIAVVVIISLIFLKVRYHIAQYVGILICCGGLGILVASDHISGSNQYPAADAVKGDLFALLGATFYGLSNVFEEFLVSKRPLYEVIGQLAFWALPINGVQAAIFDRNQIKNARWSGKIGGYLTGYTLILSWFYSATPVVFRMASAAFFNIGLLTGNFWGVVVGTQVFHLHIHWMYPIAFVLIMGGHFVYYGTEGVLGEAKKPWLGQNQEGGDDGLGTARRQLENPNAIV</sequence>
<evidence type="ECO:0000256" key="5">
    <source>
        <dbReference type="ARBA" id="ARBA00022989"/>
    </source>
</evidence>
<feature type="compositionally biased region" description="Low complexity" evidence="7">
    <location>
        <begin position="84"/>
        <end position="96"/>
    </location>
</feature>
<proteinExistence type="inferred from homology"/>
<evidence type="ECO:0000256" key="3">
    <source>
        <dbReference type="ARBA" id="ARBA00022448"/>
    </source>
</evidence>
<dbReference type="InterPro" id="IPR052221">
    <property type="entry name" value="SLC35F_Transporter"/>
</dbReference>
<feature type="compositionally biased region" description="Basic and acidic residues" evidence="7">
    <location>
        <begin position="26"/>
        <end position="58"/>
    </location>
</feature>
<comment type="caution">
    <text evidence="9">The sequence shown here is derived from an EMBL/GenBank/DDBJ whole genome shotgun (WGS) entry which is preliminary data.</text>
</comment>
<feature type="transmembrane region" description="Helical" evidence="8">
    <location>
        <begin position="302"/>
        <end position="322"/>
    </location>
</feature>
<dbReference type="GO" id="GO:0016020">
    <property type="term" value="C:membrane"/>
    <property type="evidence" value="ECO:0007669"/>
    <property type="project" value="UniProtKB-SubCell"/>
</dbReference>
<evidence type="ECO:0000256" key="4">
    <source>
        <dbReference type="ARBA" id="ARBA00022692"/>
    </source>
</evidence>
<dbReference type="InterPro" id="IPR009262">
    <property type="entry name" value="SLC35_F1/F2/F6"/>
</dbReference>
<feature type="transmembrane region" description="Helical" evidence="8">
    <location>
        <begin position="179"/>
        <end position="199"/>
    </location>
</feature>
<evidence type="ECO:0000256" key="1">
    <source>
        <dbReference type="ARBA" id="ARBA00004141"/>
    </source>
</evidence>
<dbReference type="SUPFAM" id="SSF103481">
    <property type="entry name" value="Multidrug resistance efflux transporter EmrE"/>
    <property type="match status" value="1"/>
</dbReference>
<name>A0AAV9PL85_9PEZI</name>
<feature type="compositionally biased region" description="Polar residues" evidence="7">
    <location>
        <begin position="1"/>
        <end position="25"/>
    </location>
</feature>
<evidence type="ECO:0000256" key="2">
    <source>
        <dbReference type="ARBA" id="ARBA00007863"/>
    </source>
</evidence>
<feature type="transmembrane region" description="Helical" evidence="8">
    <location>
        <begin position="418"/>
        <end position="436"/>
    </location>
</feature>
<evidence type="ECO:0000313" key="10">
    <source>
        <dbReference type="Proteomes" id="UP001337655"/>
    </source>
</evidence>
<dbReference type="InterPro" id="IPR037185">
    <property type="entry name" value="EmrE-like"/>
</dbReference>
<dbReference type="GeneID" id="89922969"/>
<keyword evidence="6 8" id="KW-0472">Membrane</keyword>
<dbReference type="GO" id="GO:0022857">
    <property type="term" value="F:transmembrane transporter activity"/>
    <property type="evidence" value="ECO:0007669"/>
    <property type="project" value="InterPro"/>
</dbReference>
<keyword evidence="10" id="KW-1185">Reference proteome</keyword>
<feature type="transmembrane region" description="Helical" evidence="8">
    <location>
        <begin position="237"/>
        <end position="257"/>
    </location>
</feature>
<accession>A0AAV9PL85</accession>
<dbReference type="RefSeq" id="XP_064663210.1">
    <property type="nucleotide sequence ID" value="XM_064798883.1"/>
</dbReference>